<keyword evidence="1" id="KW-0812">Transmembrane</keyword>
<keyword evidence="1" id="KW-0472">Membrane</keyword>
<feature type="transmembrane region" description="Helical" evidence="1">
    <location>
        <begin position="15"/>
        <end position="35"/>
    </location>
</feature>
<dbReference type="Pfam" id="PF10990">
    <property type="entry name" value="DUF2809"/>
    <property type="match status" value="1"/>
</dbReference>
<name>A0ABV1KSI8_9BACL</name>
<keyword evidence="1" id="KW-1133">Transmembrane helix</keyword>
<evidence type="ECO:0000256" key="1">
    <source>
        <dbReference type="SAM" id="Phobius"/>
    </source>
</evidence>
<organism evidence="2 3">
    <name type="scientific">Cohnella silvisoli</name>
    <dbReference type="NCBI Taxonomy" id="2873699"/>
    <lineage>
        <taxon>Bacteria</taxon>
        <taxon>Bacillati</taxon>
        <taxon>Bacillota</taxon>
        <taxon>Bacilli</taxon>
        <taxon>Bacillales</taxon>
        <taxon>Paenibacillaceae</taxon>
        <taxon>Cohnella</taxon>
    </lineage>
</organism>
<comment type="caution">
    <text evidence="2">The sequence shown here is derived from an EMBL/GenBank/DDBJ whole genome shotgun (WGS) entry which is preliminary data.</text>
</comment>
<dbReference type="EMBL" id="JASKHM010000005">
    <property type="protein sequence ID" value="MEQ4482858.1"/>
    <property type="molecule type" value="Genomic_DNA"/>
</dbReference>
<dbReference type="Proteomes" id="UP001493487">
    <property type="component" value="Unassembled WGS sequence"/>
</dbReference>
<reference evidence="2 3" key="1">
    <citation type="journal article" date="2023" name="Genome Announc.">
        <title>Pan-Genome Analyses of the Genus Cohnella and Proposal of the Novel Species Cohnella silvisoli sp. nov., Isolated from Forest Soil.</title>
        <authorList>
            <person name="Wang C."/>
            <person name="Mao L."/>
            <person name="Bao G."/>
            <person name="Zhu H."/>
        </authorList>
    </citation>
    <scope>NUCLEOTIDE SEQUENCE [LARGE SCALE GENOMIC DNA]</scope>
    <source>
        <strain evidence="2 3">NL03-T5-1</strain>
    </source>
</reference>
<protein>
    <submittedName>
        <fullName evidence="2">DUF2809 domain-containing protein</fullName>
    </submittedName>
</protein>
<dbReference type="InterPro" id="IPR021257">
    <property type="entry name" value="DUF2809"/>
</dbReference>
<keyword evidence="3" id="KW-1185">Reference proteome</keyword>
<evidence type="ECO:0000313" key="2">
    <source>
        <dbReference type="EMBL" id="MEQ4482858.1"/>
    </source>
</evidence>
<proteinExistence type="predicted"/>
<gene>
    <name evidence="2" type="ORF">QJS35_10660</name>
</gene>
<evidence type="ECO:0000313" key="3">
    <source>
        <dbReference type="Proteomes" id="UP001493487"/>
    </source>
</evidence>
<sequence>MIYCGVRALLVNKRLIWAFGISILFCYCIEFSQLYQADWINGIRRTYVGSLVLGKGFLAVDLVRYSVGILLAFWIDRYFYKPSGGENNGRI</sequence>
<feature type="transmembrane region" description="Helical" evidence="1">
    <location>
        <begin position="56"/>
        <end position="75"/>
    </location>
</feature>
<accession>A0ABV1KSI8</accession>